<gene>
    <name evidence="1" type="ORF">J3Q64DRAFT_1681691</name>
</gene>
<protein>
    <submittedName>
        <fullName evidence="1">Uncharacterized protein</fullName>
    </submittedName>
</protein>
<name>A0ABR3ASJ8_PHYBL</name>
<comment type="caution">
    <text evidence="1">The sequence shown here is derived from an EMBL/GenBank/DDBJ whole genome shotgun (WGS) entry which is preliminary data.</text>
</comment>
<sequence>MDSAYTNFLQAPNLVHSMAQPRNYADHLRWRFKNEGLNMHAGYAELDTGAFVPRWKVQSFLTQLGKSGMGKSRLRRADRYFSVWTNQYPWILENPLVSLQPYDAMRRMQRVLEDDKSLAPKDYFERFEDVPVPSQRDVRSACANDKCLFTTNMSPFPRPEDIEFTKEFIPNLHHLDALYEDGGFDLPQKHYWNTHSFHMAVDMDPQTCWNTHKSPRAGDYFGLAIVGDITVRQLTVFSSQELKRPDKMFNVFVKENGVECNVSSSRKAPVSRNAVLNLSCPGVTSIKAIKVSFQEDQKEPFELCGLALDRFFV</sequence>
<dbReference type="Proteomes" id="UP001448207">
    <property type="component" value="Unassembled WGS sequence"/>
</dbReference>
<evidence type="ECO:0000313" key="2">
    <source>
        <dbReference type="Proteomes" id="UP001448207"/>
    </source>
</evidence>
<evidence type="ECO:0000313" key="1">
    <source>
        <dbReference type="EMBL" id="KAL0080967.1"/>
    </source>
</evidence>
<accession>A0ABR3ASJ8</accession>
<dbReference type="EMBL" id="JBCLYO010000019">
    <property type="protein sequence ID" value="KAL0080967.1"/>
    <property type="molecule type" value="Genomic_DNA"/>
</dbReference>
<reference evidence="1 2" key="1">
    <citation type="submission" date="2024-04" db="EMBL/GenBank/DDBJ databases">
        <title>Symmetric and asymmetric DNA N6-adenine methylation regulates different biological responses in Mucorales.</title>
        <authorList>
            <consortium name="Lawrence Berkeley National Laboratory"/>
            <person name="Lax C."/>
            <person name="Mondo S.J."/>
            <person name="Osorio-Concepcion M."/>
            <person name="Muszewska A."/>
            <person name="Corrochano-Luque M."/>
            <person name="Gutierrez G."/>
            <person name="Riley R."/>
            <person name="Lipzen A."/>
            <person name="Guo J."/>
            <person name="Hundley H."/>
            <person name="Amirebrahimi M."/>
            <person name="Ng V."/>
            <person name="Lorenzo-Gutierrez D."/>
            <person name="Binder U."/>
            <person name="Yang J."/>
            <person name="Song Y."/>
            <person name="Canovas D."/>
            <person name="Navarro E."/>
            <person name="Freitag M."/>
            <person name="Gabaldon T."/>
            <person name="Grigoriev I.V."/>
            <person name="Corrochano L.M."/>
            <person name="Nicolas F.E."/>
            <person name="Garre V."/>
        </authorList>
    </citation>
    <scope>NUCLEOTIDE SEQUENCE [LARGE SCALE GENOMIC DNA]</scope>
    <source>
        <strain evidence="1 2">L51</strain>
    </source>
</reference>
<organism evidence="1 2">
    <name type="scientific">Phycomyces blakesleeanus</name>
    <dbReference type="NCBI Taxonomy" id="4837"/>
    <lineage>
        <taxon>Eukaryota</taxon>
        <taxon>Fungi</taxon>
        <taxon>Fungi incertae sedis</taxon>
        <taxon>Mucoromycota</taxon>
        <taxon>Mucoromycotina</taxon>
        <taxon>Mucoromycetes</taxon>
        <taxon>Mucorales</taxon>
        <taxon>Phycomycetaceae</taxon>
        <taxon>Phycomyces</taxon>
    </lineage>
</organism>
<proteinExistence type="predicted"/>
<keyword evidence="2" id="KW-1185">Reference proteome</keyword>